<accession>A0A9P1GQ63</accession>
<evidence type="ECO:0000313" key="3">
    <source>
        <dbReference type="EMBL" id="CAL1172489.1"/>
    </source>
</evidence>
<sequence length="768" mass="88817">MAGIGSVVTAGEAHWQNGVAEDMINTAKRTMRRLRNEDMNMSPESVGCLAAYAHNHTDRCKGFSPIQWCYGVDPDASENPMDPLFWNKENMFGSKVFADLQRMRDKAEEINREERARTTTSRLLNAAPRPALKYEIGDHVCIWRSATLKARKRDETYNPEARFIGPGRVILIEPTVEPDRREGVIWVLFGARIYRCAPEQLRLATTAEVTMEMLKGTKITSTPKQDMIRLLKSYVDVTKEAQDVPPPMRTTHEDESMPPADSHEEWQEEMRRGTKRSGMPDEHENISPEERKKREVKELTRRWNQLVSVNNNRRREGLPPMMELPEVADRAPDELFPRQDPSASVHAIQMMEDENTVTTTSPGVLKTEDFLAIYRRLDKEVQEAIQNEIRKEYDYSQETALLIQKITDEKHEEHQLLSILQDEYDQGKSAWFIEFDLDQDSMNAFVANSTLYVKKVLERKGTEVRYDQLNSEQKSLFDEAKAREVSEVIQSMALRRITEEEEKLVERHKDRHIPMRIFWLDADRKLKAIGAIANPLDRCMWYVKDSNGVVCGRLGSQVDDFLFGGDMQNPAWVDFRERFRSMYRWSPWQQGEFEFSGCKLSQTMTYSIHVSQEDFCNSLKPVVIENEKSRSSSDSLTPHEVSQTRALLMKAQWRALQSAPQYCARISLASSEINKPTLRLLQEANHIMRDLRKTAKEDISIAEAEDKGWKARLLWSIMYGMPLMRDNAYELAAQLRRLAAVQKANIANTLEEWCEDPFSRTFGVDIIR</sequence>
<reference evidence="3" key="2">
    <citation type="submission" date="2024-04" db="EMBL/GenBank/DDBJ databases">
        <authorList>
            <person name="Chen Y."/>
            <person name="Shah S."/>
            <person name="Dougan E. K."/>
            <person name="Thang M."/>
            <person name="Chan C."/>
        </authorList>
    </citation>
    <scope>NUCLEOTIDE SEQUENCE [LARGE SCALE GENOMIC DNA]</scope>
</reference>
<dbReference type="Gene3D" id="3.30.420.10">
    <property type="entry name" value="Ribonuclease H-like superfamily/Ribonuclease H"/>
    <property type="match status" value="1"/>
</dbReference>
<dbReference type="InterPro" id="IPR036397">
    <property type="entry name" value="RNaseH_sf"/>
</dbReference>
<proteinExistence type="predicted"/>
<dbReference type="AlphaFoldDB" id="A0A9P1GQ63"/>
<dbReference type="EMBL" id="CAMXCT020006733">
    <property type="protein sequence ID" value="CAL1172489.1"/>
    <property type="molecule type" value="Genomic_DNA"/>
</dbReference>
<dbReference type="EMBL" id="CAMXCT030006733">
    <property type="protein sequence ID" value="CAL4806426.1"/>
    <property type="molecule type" value="Genomic_DNA"/>
</dbReference>
<evidence type="ECO:0000313" key="2">
    <source>
        <dbReference type="EMBL" id="CAI4019114.1"/>
    </source>
</evidence>
<feature type="region of interest" description="Disordered" evidence="1">
    <location>
        <begin position="243"/>
        <end position="291"/>
    </location>
</feature>
<keyword evidence="5" id="KW-1185">Reference proteome</keyword>
<gene>
    <name evidence="2" type="ORF">C1SCF055_LOCUS43635</name>
</gene>
<evidence type="ECO:0000313" key="5">
    <source>
        <dbReference type="Proteomes" id="UP001152797"/>
    </source>
</evidence>
<comment type="caution">
    <text evidence="2">The sequence shown here is derived from an EMBL/GenBank/DDBJ whole genome shotgun (WGS) entry which is preliminary data.</text>
</comment>
<evidence type="ECO:0000313" key="4">
    <source>
        <dbReference type="EMBL" id="CAL4806426.1"/>
    </source>
</evidence>
<evidence type="ECO:0000256" key="1">
    <source>
        <dbReference type="SAM" id="MobiDB-lite"/>
    </source>
</evidence>
<dbReference type="GO" id="GO:0003676">
    <property type="term" value="F:nucleic acid binding"/>
    <property type="evidence" value="ECO:0007669"/>
    <property type="project" value="InterPro"/>
</dbReference>
<reference evidence="2" key="1">
    <citation type="submission" date="2022-10" db="EMBL/GenBank/DDBJ databases">
        <authorList>
            <person name="Chen Y."/>
            <person name="Dougan E. K."/>
            <person name="Chan C."/>
            <person name="Rhodes N."/>
            <person name="Thang M."/>
        </authorList>
    </citation>
    <scope>NUCLEOTIDE SEQUENCE</scope>
</reference>
<feature type="compositionally biased region" description="Basic and acidic residues" evidence="1">
    <location>
        <begin position="250"/>
        <end position="291"/>
    </location>
</feature>
<organism evidence="2">
    <name type="scientific">Cladocopium goreaui</name>
    <dbReference type="NCBI Taxonomy" id="2562237"/>
    <lineage>
        <taxon>Eukaryota</taxon>
        <taxon>Sar</taxon>
        <taxon>Alveolata</taxon>
        <taxon>Dinophyceae</taxon>
        <taxon>Suessiales</taxon>
        <taxon>Symbiodiniaceae</taxon>
        <taxon>Cladocopium</taxon>
    </lineage>
</organism>
<dbReference type="EMBL" id="CAMXCT010006733">
    <property type="protein sequence ID" value="CAI4019114.1"/>
    <property type="molecule type" value="Genomic_DNA"/>
</dbReference>
<dbReference type="Proteomes" id="UP001152797">
    <property type="component" value="Unassembled WGS sequence"/>
</dbReference>
<dbReference type="OrthoDB" id="489194at2759"/>
<name>A0A9P1GQ63_9DINO</name>
<protein>
    <submittedName>
        <fullName evidence="4">Cytoplasmic dynein 1 heavy chain 1</fullName>
    </submittedName>
</protein>